<organism evidence="1 2">
    <name type="scientific">Cenococcum geophilum 1.58</name>
    <dbReference type="NCBI Taxonomy" id="794803"/>
    <lineage>
        <taxon>Eukaryota</taxon>
        <taxon>Fungi</taxon>
        <taxon>Dikarya</taxon>
        <taxon>Ascomycota</taxon>
        <taxon>Pezizomycotina</taxon>
        <taxon>Dothideomycetes</taxon>
        <taxon>Pleosporomycetidae</taxon>
        <taxon>Gloniales</taxon>
        <taxon>Gloniaceae</taxon>
        <taxon>Cenococcum</taxon>
    </lineage>
</organism>
<reference evidence="1 2" key="1">
    <citation type="journal article" date="2016" name="Nat. Commun.">
        <title>Ectomycorrhizal ecology is imprinted in the genome of the dominant symbiotic fungus Cenococcum geophilum.</title>
        <authorList>
            <consortium name="DOE Joint Genome Institute"/>
            <person name="Peter M."/>
            <person name="Kohler A."/>
            <person name="Ohm R.A."/>
            <person name="Kuo A."/>
            <person name="Krutzmann J."/>
            <person name="Morin E."/>
            <person name="Arend M."/>
            <person name="Barry K.W."/>
            <person name="Binder M."/>
            <person name="Choi C."/>
            <person name="Clum A."/>
            <person name="Copeland A."/>
            <person name="Grisel N."/>
            <person name="Haridas S."/>
            <person name="Kipfer T."/>
            <person name="LaButti K."/>
            <person name="Lindquist E."/>
            <person name="Lipzen A."/>
            <person name="Maire R."/>
            <person name="Meier B."/>
            <person name="Mihaltcheva S."/>
            <person name="Molinier V."/>
            <person name="Murat C."/>
            <person name="Poggeler S."/>
            <person name="Quandt C.A."/>
            <person name="Sperisen C."/>
            <person name="Tritt A."/>
            <person name="Tisserant E."/>
            <person name="Crous P.W."/>
            <person name="Henrissat B."/>
            <person name="Nehls U."/>
            <person name="Egli S."/>
            <person name="Spatafora J.W."/>
            <person name="Grigoriev I.V."/>
            <person name="Martin F.M."/>
        </authorList>
    </citation>
    <scope>NUCLEOTIDE SEQUENCE [LARGE SCALE GENOMIC DNA]</scope>
    <source>
        <strain evidence="1 2">1.58</strain>
    </source>
</reference>
<dbReference type="Proteomes" id="UP000250078">
    <property type="component" value="Unassembled WGS sequence"/>
</dbReference>
<dbReference type="EMBL" id="KV748277">
    <property type="protein sequence ID" value="OCK86958.1"/>
    <property type="molecule type" value="Genomic_DNA"/>
</dbReference>
<accession>A0ACC8EL71</accession>
<sequence length="430" mass="50473">MVYSRLTRPDLQKLFDDVRKSSKPPKSIESGHKWSLMQEFFGHPWFSRVWTLQEIALSPHSATFYYGDRKIEWAQIICAMEVMRTFPFEHWTVLDDALGAFINVRSQIQHWRSSWSMDSSQQFFHFDPGNDKRPKLSETVSYGRNRICSDSRDKIFGLYGICLFLDLYMPPPDYQKDLRQLYSEVTKIIMENEASLTMLYEVSRPSRNEVLPSWVPDYEHSYSHSSTPPVTLADMFNAGAPDPLFNIDSTQQTLKLRGVVVDVIRWVGRVMPFSEKSPFLACVEPEFHLYPEMAEDRWQAFQVFREWAQCIHANVVRPNATSEFYYTVLQDSPNFLVKKESRRSRLEPGKIDREISAFNKWYDALLEGNRRVLKEERQDLRDMMNRIWCDRTLHPGGEGSDAELRMFHYQAWNVSRGKKFFLTDKGMGTA</sequence>
<keyword evidence="2" id="KW-1185">Reference proteome</keyword>
<proteinExistence type="predicted"/>
<name>A0ACC8EL71_9PEZI</name>
<protein>
    <submittedName>
        <fullName evidence="1">Uncharacterized protein</fullName>
    </submittedName>
</protein>
<gene>
    <name evidence="1" type="ORF">K441DRAFT_701585</name>
</gene>
<evidence type="ECO:0000313" key="1">
    <source>
        <dbReference type="EMBL" id="OCK86958.1"/>
    </source>
</evidence>
<evidence type="ECO:0000313" key="2">
    <source>
        <dbReference type="Proteomes" id="UP000250078"/>
    </source>
</evidence>